<dbReference type="PANTHER" id="PTHR47938">
    <property type="entry name" value="RESPIRATORY COMPLEX I CHAPERONE (CIA84), PUTATIVE (AFU_ORTHOLOGUE AFUA_2G06020)-RELATED"/>
    <property type="match status" value="1"/>
</dbReference>
<proteinExistence type="predicted"/>
<feature type="compositionally biased region" description="Polar residues" evidence="2">
    <location>
        <begin position="38"/>
        <end position="47"/>
    </location>
</feature>
<dbReference type="PANTHER" id="PTHR47938:SF35">
    <property type="entry name" value="PENTATRICOPEPTIDE REPEAT-CONTAINING PROTEIN 4, MITOCHONDRIAL-RELATED"/>
    <property type="match status" value="1"/>
</dbReference>
<reference evidence="3" key="1">
    <citation type="journal article" date="2019" name="Environ. Microbiol.">
        <title>Fungal ecological strategies reflected in gene transcription - a case study of two litter decomposers.</title>
        <authorList>
            <person name="Barbi F."/>
            <person name="Kohler A."/>
            <person name="Barry K."/>
            <person name="Baskaran P."/>
            <person name="Daum C."/>
            <person name="Fauchery L."/>
            <person name="Ihrmark K."/>
            <person name="Kuo A."/>
            <person name="LaButti K."/>
            <person name="Lipzen A."/>
            <person name="Morin E."/>
            <person name="Grigoriev I.V."/>
            <person name="Henrissat B."/>
            <person name="Lindahl B."/>
            <person name="Martin F."/>
        </authorList>
    </citation>
    <scope>NUCLEOTIDE SEQUENCE</scope>
    <source>
        <strain evidence="3">JB14</strain>
    </source>
</reference>
<name>A0A6A4IQY9_9AGAR</name>
<dbReference type="OrthoDB" id="185373at2759"/>
<evidence type="ECO:0000313" key="4">
    <source>
        <dbReference type="Proteomes" id="UP000799118"/>
    </source>
</evidence>
<dbReference type="GO" id="GO:0003729">
    <property type="term" value="F:mRNA binding"/>
    <property type="evidence" value="ECO:0007669"/>
    <property type="project" value="TreeGrafter"/>
</dbReference>
<organism evidence="3 4">
    <name type="scientific">Gymnopus androsaceus JB14</name>
    <dbReference type="NCBI Taxonomy" id="1447944"/>
    <lineage>
        <taxon>Eukaryota</taxon>
        <taxon>Fungi</taxon>
        <taxon>Dikarya</taxon>
        <taxon>Basidiomycota</taxon>
        <taxon>Agaricomycotina</taxon>
        <taxon>Agaricomycetes</taxon>
        <taxon>Agaricomycetidae</taxon>
        <taxon>Agaricales</taxon>
        <taxon>Marasmiineae</taxon>
        <taxon>Omphalotaceae</taxon>
        <taxon>Gymnopus</taxon>
    </lineage>
</organism>
<dbReference type="AlphaFoldDB" id="A0A6A4IQY9"/>
<dbReference type="Gene3D" id="1.25.40.10">
    <property type="entry name" value="Tetratricopeptide repeat domain"/>
    <property type="match status" value="2"/>
</dbReference>
<dbReference type="InterPro" id="IPR002885">
    <property type="entry name" value="PPR_rpt"/>
</dbReference>
<evidence type="ECO:0000313" key="3">
    <source>
        <dbReference type="EMBL" id="KAE9410504.1"/>
    </source>
</evidence>
<sequence>MLPKHSSRLIFSRSFTRVGPSTQRRTDEPASKYRSKHYNPTSTSNDSKPTEKIHLEPHILSRRLIKLCDDRRLDVAVAMLKNSPLDAQNVPVWNTLIWECLKAERYRLGHDLYIDMKRRGHRPNTRTFQTLMNGLSRIEDWDSHTKQLAHSHSIYELSGHDPSSAELSVAPIAAYVKILGSAGLHQQIFDVFYSLDTEGRLAPDRFLFTAMFQALAVKPYTDSDNFVQNAASAKLLWNLMLKASRRTNFSIDGFLVSSAIIALSRGRDADQEFALGLVAEHFGLVAFDAVDEPASPKKEEKGSIPLEPQSFAAVLTLCRNSAKPIHAINFFAAVLKRPESQGGPSIIDRAHVEQVLQSFLAAEIPASSQKALELVEWMLAQEIKSSSSVAAKIRPTHSTFNLIISQICRAENDWRVAAKVFDLMTGYHSHDFMDGVEATKPRFDRRSPGRNIPPTAEVLSSMMRIAVGSESRANIRQALRLIHYFGFRSLIQPPDTLESKKAMKDKAFYISKLAQAVLAGIKDCVQPEHSERETTCKRSWAMAVTSVRRAKSFGF</sequence>
<gene>
    <name evidence="3" type="ORF">BT96DRAFT_961898</name>
</gene>
<accession>A0A6A4IQY9</accession>
<dbReference type="Proteomes" id="UP000799118">
    <property type="component" value="Unassembled WGS sequence"/>
</dbReference>
<dbReference type="EMBL" id="ML769385">
    <property type="protein sequence ID" value="KAE9410504.1"/>
    <property type="molecule type" value="Genomic_DNA"/>
</dbReference>
<keyword evidence="4" id="KW-1185">Reference proteome</keyword>
<dbReference type="Pfam" id="PF13041">
    <property type="entry name" value="PPR_2"/>
    <property type="match status" value="1"/>
</dbReference>
<evidence type="ECO:0000256" key="2">
    <source>
        <dbReference type="SAM" id="MobiDB-lite"/>
    </source>
</evidence>
<feature type="region of interest" description="Disordered" evidence="2">
    <location>
        <begin position="18"/>
        <end position="52"/>
    </location>
</feature>
<protein>
    <recommendedName>
        <fullName evidence="5">Pentatricopeptide repeat-containing protein</fullName>
    </recommendedName>
</protein>
<dbReference type="PROSITE" id="PS51375">
    <property type="entry name" value="PPR"/>
    <property type="match status" value="1"/>
</dbReference>
<evidence type="ECO:0000256" key="1">
    <source>
        <dbReference type="PROSITE-ProRule" id="PRU00708"/>
    </source>
</evidence>
<dbReference type="InterPro" id="IPR011990">
    <property type="entry name" value="TPR-like_helical_dom_sf"/>
</dbReference>
<evidence type="ECO:0008006" key="5">
    <source>
        <dbReference type="Google" id="ProtNLM"/>
    </source>
</evidence>
<feature type="repeat" description="PPR" evidence="1">
    <location>
        <begin position="89"/>
        <end position="123"/>
    </location>
</feature>